<evidence type="ECO:0000256" key="3">
    <source>
        <dbReference type="ARBA" id="ARBA00022989"/>
    </source>
</evidence>
<dbReference type="GO" id="GO:0016020">
    <property type="term" value="C:membrane"/>
    <property type="evidence" value="ECO:0000318"/>
    <property type="project" value="GO_Central"/>
</dbReference>
<dbReference type="STRING" id="45351.A7RQG9"/>
<feature type="transmembrane region" description="Helical" evidence="6">
    <location>
        <begin position="173"/>
        <end position="195"/>
    </location>
</feature>
<dbReference type="SUPFAM" id="SSF103473">
    <property type="entry name" value="MFS general substrate transporter"/>
    <property type="match status" value="2"/>
</dbReference>
<feature type="transmembrane region" description="Helical" evidence="6">
    <location>
        <begin position="131"/>
        <end position="153"/>
    </location>
</feature>
<dbReference type="AlphaFoldDB" id="A7RQG9"/>
<accession>A7RQG9</accession>
<feature type="transmembrane region" description="Helical" evidence="6">
    <location>
        <begin position="258"/>
        <end position="282"/>
    </location>
</feature>
<dbReference type="InParanoid" id="A7RQG9"/>
<dbReference type="GO" id="GO:0022857">
    <property type="term" value="F:transmembrane transporter activity"/>
    <property type="evidence" value="ECO:0000318"/>
    <property type="project" value="GO_Central"/>
</dbReference>
<name>A7RQG9_NEMVE</name>
<dbReference type="Gene3D" id="1.20.1250.20">
    <property type="entry name" value="MFS general substrate transporter like domains"/>
    <property type="match status" value="2"/>
</dbReference>
<organism evidence="7 8">
    <name type="scientific">Nematostella vectensis</name>
    <name type="common">Starlet sea anemone</name>
    <dbReference type="NCBI Taxonomy" id="45351"/>
    <lineage>
        <taxon>Eukaryota</taxon>
        <taxon>Metazoa</taxon>
        <taxon>Cnidaria</taxon>
        <taxon>Anthozoa</taxon>
        <taxon>Hexacorallia</taxon>
        <taxon>Actiniaria</taxon>
        <taxon>Edwardsiidae</taxon>
        <taxon>Nematostella</taxon>
    </lineage>
</organism>
<evidence type="ECO:0000256" key="4">
    <source>
        <dbReference type="ARBA" id="ARBA00023136"/>
    </source>
</evidence>
<comment type="subcellular location">
    <subcellularLocation>
        <location evidence="1">Membrane</location>
        <topology evidence="1">Multi-pass membrane protein</topology>
    </subcellularLocation>
</comment>
<protein>
    <submittedName>
        <fullName evidence="7">Uncharacterized protein</fullName>
    </submittedName>
</protein>
<feature type="transmembrane region" description="Helical" evidence="6">
    <location>
        <begin position="207"/>
        <end position="238"/>
    </location>
</feature>
<dbReference type="HOGENOM" id="CLU_001265_5_0_1"/>
<evidence type="ECO:0000256" key="5">
    <source>
        <dbReference type="SAM" id="MobiDB-lite"/>
    </source>
</evidence>
<dbReference type="OMA" id="HEIRDSH"/>
<evidence type="ECO:0000256" key="6">
    <source>
        <dbReference type="SAM" id="Phobius"/>
    </source>
</evidence>
<feature type="transmembrane region" description="Helical" evidence="6">
    <location>
        <begin position="12"/>
        <end position="39"/>
    </location>
</feature>
<evidence type="ECO:0000313" key="8">
    <source>
        <dbReference type="Proteomes" id="UP000001593"/>
    </source>
</evidence>
<evidence type="ECO:0000313" key="7">
    <source>
        <dbReference type="EMBL" id="EDO46365.1"/>
    </source>
</evidence>
<proteinExistence type="predicted"/>
<dbReference type="PANTHER" id="PTHR11662:SF399">
    <property type="entry name" value="FI19708P1-RELATED"/>
    <property type="match status" value="1"/>
</dbReference>
<dbReference type="EMBL" id="DS469528">
    <property type="protein sequence ID" value="EDO46365.1"/>
    <property type="molecule type" value="Genomic_DNA"/>
</dbReference>
<evidence type="ECO:0000256" key="2">
    <source>
        <dbReference type="ARBA" id="ARBA00022692"/>
    </source>
</evidence>
<dbReference type="InterPro" id="IPR050382">
    <property type="entry name" value="MFS_Na/Anion_cotransporter"/>
</dbReference>
<gene>
    <name evidence="7" type="ORF">NEMVEDRAFT_v1g200585</name>
</gene>
<keyword evidence="2 6" id="KW-0812">Transmembrane</keyword>
<dbReference type="InterPro" id="IPR011701">
    <property type="entry name" value="MFS"/>
</dbReference>
<keyword evidence="8" id="KW-1185">Reference proteome</keyword>
<reference evidence="7 8" key="1">
    <citation type="journal article" date="2007" name="Science">
        <title>Sea anemone genome reveals ancestral eumetazoan gene repertoire and genomic organization.</title>
        <authorList>
            <person name="Putnam N.H."/>
            <person name="Srivastava M."/>
            <person name="Hellsten U."/>
            <person name="Dirks B."/>
            <person name="Chapman J."/>
            <person name="Salamov A."/>
            <person name="Terry A."/>
            <person name="Shapiro H."/>
            <person name="Lindquist E."/>
            <person name="Kapitonov V.V."/>
            <person name="Jurka J."/>
            <person name="Genikhovich G."/>
            <person name="Grigoriev I.V."/>
            <person name="Lucas S.M."/>
            <person name="Steele R.E."/>
            <person name="Finnerty J.R."/>
            <person name="Technau U."/>
            <person name="Martindale M.Q."/>
            <person name="Rokhsar D.S."/>
        </authorList>
    </citation>
    <scope>NUCLEOTIDE SEQUENCE [LARGE SCALE GENOMIC DNA]</scope>
    <source>
        <strain evidence="8">CH2 X CH6</strain>
    </source>
</reference>
<keyword evidence="4 6" id="KW-0472">Membrane</keyword>
<feature type="transmembrane region" description="Helical" evidence="6">
    <location>
        <begin position="78"/>
        <end position="99"/>
    </location>
</feature>
<feature type="transmembrane region" description="Helical" evidence="6">
    <location>
        <begin position="51"/>
        <end position="72"/>
    </location>
</feature>
<feature type="compositionally biased region" description="Basic and acidic residues" evidence="5">
    <location>
        <begin position="437"/>
        <end position="451"/>
    </location>
</feature>
<evidence type="ECO:0000256" key="1">
    <source>
        <dbReference type="ARBA" id="ARBA00004141"/>
    </source>
</evidence>
<feature type="compositionally biased region" description="Basic and acidic residues" evidence="5">
    <location>
        <begin position="415"/>
        <end position="430"/>
    </location>
</feature>
<dbReference type="eggNOG" id="KOG2532">
    <property type="taxonomic scope" value="Eukaryota"/>
</dbReference>
<feature type="transmembrane region" description="Helical" evidence="6">
    <location>
        <begin position="370"/>
        <end position="389"/>
    </location>
</feature>
<sequence>MPQSICSLPCRYILAVLGCFGLTVTFSLRVNLSVALVAMEDDFSWDQETRGIILGSFFYGYIVMLIPGGWLAERNGGKHFVGLGVLISSVLSLLTPLAARYSYKMLIVLRILEGLAQKHPTPWRQILTSRAVLAISISFFCSNWGFNTFLTSLPTYFQEVLHFNIEENGFLSALPYFCQFFTSLPAGFLADWLIHSHIITVTEVRKIFTLASCIMVALSFTNHPVVAVTLLCVLFMFQSIDTCGHWISPMEFAPRYCGLLFAIANSFATSTGIVAPFVVGYLTNNQGGCVHRVVAYTGWLRTQGGCVNRVVAYTGWLRTQGGCVHRVVAYTGWLRTQGGCLHRVVAYTGWLRTQGGCVHRVPTRDQWQKVYYIGAGIYVFGAVAFAALGTSKEQPWNTPPEDNLVSVDLPHEIRDSHGSRDLHGPRDHVGLRRKTRDYKTSQEKSFDDRDGSLVINA</sequence>
<dbReference type="PhylomeDB" id="A7RQG9"/>
<keyword evidence="3 6" id="KW-1133">Transmembrane helix</keyword>
<dbReference type="PANTHER" id="PTHR11662">
    <property type="entry name" value="SOLUTE CARRIER FAMILY 17"/>
    <property type="match status" value="1"/>
</dbReference>
<feature type="region of interest" description="Disordered" evidence="5">
    <location>
        <begin position="415"/>
        <end position="457"/>
    </location>
</feature>
<dbReference type="FunFam" id="1.20.1250.20:FF:001335">
    <property type="entry name" value="Predicted protein"/>
    <property type="match status" value="1"/>
</dbReference>
<dbReference type="InterPro" id="IPR036259">
    <property type="entry name" value="MFS_trans_sf"/>
</dbReference>
<dbReference type="Pfam" id="PF07690">
    <property type="entry name" value="MFS_1"/>
    <property type="match status" value="2"/>
</dbReference>
<dbReference type="Proteomes" id="UP000001593">
    <property type="component" value="Unassembled WGS sequence"/>
</dbReference>